<evidence type="ECO:0000313" key="3">
    <source>
        <dbReference type="Proteomes" id="UP000003835"/>
    </source>
</evidence>
<feature type="region of interest" description="Disordered" evidence="1">
    <location>
        <begin position="1"/>
        <end position="60"/>
    </location>
</feature>
<organism evidence="2 3">
    <name type="scientific">Coleofasciculus chthonoplastes PCC 7420</name>
    <dbReference type="NCBI Taxonomy" id="118168"/>
    <lineage>
        <taxon>Bacteria</taxon>
        <taxon>Bacillati</taxon>
        <taxon>Cyanobacteriota</taxon>
        <taxon>Cyanophyceae</taxon>
        <taxon>Coleofasciculales</taxon>
        <taxon>Coleofasciculaceae</taxon>
        <taxon>Coleofasciculus</taxon>
    </lineage>
</organism>
<feature type="compositionally biased region" description="Polar residues" evidence="1">
    <location>
        <begin position="1"/>
        <end position="12"/>
    </location>
</feature>
<keyword evidence="3" id="KW-1185">Reference proteome</keyword>
<proteinExistence type="predicted"/>
<reference evidence="2 3" key="1">
    <citation type="submission" date="2008-07" db="EMBL/GenBank/DDBJ databases">
        <authorList>
            <person name="Tandeau de Marsac N."/>
            <person name="Ferriera S."/>
            <person name="Johnson J."/>
            <person name="Kravitz S."/>
            <person name="Beeson K."/>
            <person name="Sutton G."/>
            <person name="Rogers Y.-H."/>
            <person name="Friedman R."/>
            <person name="Frazier M."/>
            <person name="Venter J.C."/>
        </authorList>
    </citation>
    <scope>NUCLEOTIDE SEQUENCE [LARGE SCALE GENOMIC DNA]</scope>
    <source>
        <strain evidence="2 3">PCC 7420</strain>
    </source>
</reference>
<dbReference type="EMBL" id="DS989841">
    <property type="protein sequence ID" value="EDX78501.1"/>
    <property type="molecule type" value="Genomic_DNA"/>
</dbReference>
<protein>
    <submittedName>
        <fullName evidence="2">Uncharacterized protein</fullName>
    </submittedName>
</protein>
<name>B4VHQ7_9CYAN</name>
<dbReference type="AlphaFoldDB" id="B4VHQ7"/>
<dbReference type="HOGENOM" id="CLU_2933377_0_0_3"/>
<sequence length="60" mass="6247">MSNQQSVPQNTAEPEPVPSGQNSVSPKAETNKSTHKPGIKSSQTGVQAGDDIAPPEAFPF</sequence>
<evidence type="ECO:0000256" key="1">
    <source>
        <dbReference type="SAM" id="MobiDB-lite"/>
    </source>
</evidence>
<evidence type="ECO:0000313" key="2">
    <source>
        <dbReference type="EMBL" id="EDX78501.1"/>
    </source>
</evidence>
<accession>B4VHQ7</accession>
<dbReference type="Proteomes" id="UP000003835">
    <property type="component" value="Unassembled WGS sequence"/>
</dbReference>
<gene>
    <name evidence="2" type="ORF">MC7420_7154</name>
</gene>